<feature type="compositionally biased region" description="Low complexity" evidence="2">
    <location>
        <begin position="333"/>
        <end position="351"/>
    </location>
</feature>
<dbReference type="EMBL" id="JAPMOS010000042">
    <property type="protein sequence ID" value="KAJ4457660.1"/>
    <property type="molecule type" value="Genomic_DNA"/>
</dbReference>
<feature type="region of interest" description="Disordered" evidence="2">
    <location>
        <begin position="594"/>
        <end position="629"/>
    </location>
</feature>
<dbReference type="Proteomes" id="UP001141327">
    <property type="component" value="Unassembled WGS sequence"/>
</dbReference>
<keyword evidence="1" id="KW-0175">Coiled coil</keyword>
<feature type="compositionally biased region" description="Pro residues" evidence="2">
    <location>
        <begin position="352"/>
        <end position="362"/>
    </location>
</feature>
<feature type="coiled-coil region" evidence="1">
    <location>
        <begin position="175"/>
        <end position="205"/>
    </location>
</feature>
<feature type="region of interest" description="Disordered" evidence="2">
    <location>
        <begin position="504"/>
        <end position="523"/>
    </location>
</feature>
<organism evidence="3 4">
    <name type="scientific">Paratrimastix pyriformis</name>
    <dbReference type="NCBI Taxonomy" id="342808"/>
    <lineage>
        <taxon>Eukaryota</taxon>
        <taxon>Metamonada</taxon>
        <taxon>Preaxostyla</taxon>
        <taxon>Paratrimastigidae</taxon>
        <taxon>Paratrimastix</taxon>
    </lineage>
</organism>
<feature type="compositionally biased region" description="Polar residues" evidence="2">
    <location>
        <begin position="458"/>
        <end position="472"/>
    </location>
</feature>
<keyword evidence="4" id="KW-1185">Reference proteome</keyword>
<protein>
    <submittedName>
        <fullName evidence="3">Uncharacterized protein</fullName>
    </submittedName>
</protein>
<feature type="compositionally biased region" description="Pro residues" evidence="2">
    <location>
        <begin position="321"/>
        <end position="332"/>
    </location>
</feature>
<feature type="compositionally biased region" description="Basic residues" evidence="2">
    <location>
        <begin position="404"/>
        <end position="425"/>
    </location>
</feature>
<feature type="compositionally biased region" description="Low complexity" evidence="2">
    <location>
        <begin position="366"/>
        <end position="380"/>
    </location>
</feature>
<feature type="compositionally biased region" description="Low complexity" evidence="2">
    <location>
        <begin position="504"/>
        <end position="521"/>
    </location>
</feature>
<comment type="caution">
    <text evidence="3">The sequence shown here is derived from an EMBL/GenBank/DDBJ whole genome shotgun (WGS) entry which is preliminary data.</text>
</comment>
<feature type="compositionally biased region" description="Low complexity" evidence="2">
    <location>
        <begin position="305"/>
        <end position="320"/>
    </location>
</feature>
<reference evidence="3" key="1">
    <citation type="journal article" date="2022" name="bioRxiv">
        <title>Genomics of Preaxostyla Flagellates Illuminates Evolutionary Transitions and the Path Towards Mitochondrial Loss.</title>
        <authorList>
            <person name="Novak L.V.F."/>
            <person name="Treitli S.C."/>
            <person name="Pyrih J."/>
            <person name="Halakuc P."/>
            <person name="Pipaliya S.V."/>
            <person name="Vacek V."/>
            <person name="Brzon O."/>
            <person name="Soukal P."/>
            <person name="Eme L."/>
            <person name="Dacks J.B."/>
            <person name="Karnkowska A."/>
            <person name="Elias M."/>
            <person name="Hampl V."/>
        </authorList>
    </citation>
    <scope>NUCLEOTIDE SEQUENCE</scope>
    <source>
        <strain evidence="3">RCP-MX</strain>
    </source>
</reference>
<evidence type="ECO:0000313" key="3">
    <source>
        <dbReference type="EMBL" id="KAJ4457660.1"/>
    </source>
</evidence>
<feature type="region of interest" description="Disordered" evidence="2">
    <location>
        <begin position="223"/>
        <end position="486"/>
    </location>
</feature>
<feature type="region of interest" description="Disordered" evidence="2">
    <location>
        <begin position="655"/>
        <end position="724"/>
    </location>
</feature>
<feature type="compositionally biased region" description="Low complexity" evidence="2">
    <location>
        <begin position="223"/>
        <end position="237"/>
    </location>
</feature>
<evidence type="ECO:0000313" key="4">
    <source>
        <dbReference type="Proteomes" id="UP001141327"/>
    </source>
</evidence>
<feature type="compositionally biased region" description="Pro residues" evidence="2">
    <location>
        <begin position="598"/>
        <end position="607"/>
    </location>
</feature>
<evidence type="ECO:0000256" key="1">
    <source>
        <dbReference type="SAM" id="Coils"/>
    </source>
</evidence>
<evidence type="ECO:0000256" key="2">
    <source>
        <dbReference type="SAM" id="MobiDB-lite"/>
    </source>
</evidence>
<accession>A0ABQ8UEF0</accession>
<feature type="compositionally biased region" description="Basic and acidic residues" evidence="2">
    <location>
        <begin position="681"/>
        <end position="711"/>
    </location>
</feature>
<name>A0ABQ8UEF0_9EUKA</name>
<sequence>MQNFHKTVAWGPYTKPIPESVRRARKSYSPGGPPQSAWGKVDQYHYFQDVYREDLEQRALKTVERRAEAERLERSHHRSLLQAQATIEKKKLTDRMVSRQKFEEQLGHPYQTRRLSPTRRAPSPPPVPPLLVKDWHYFNEGGTPEKRHQWNRLDLARPTTLYCISRPHLDDWATAQAQLRQEEEARAALDEIERVNSRREELRGTFTQRRRMREQMERYVGIPTAAPATRSARSAPPCMDEEALLPTPGGHDLMGIQPPGDEGEAEAEAEAWAARAPPPPSGGRRRGPGGEHSTSPPALGAIRLSTSYSSAPSTPRAAAGPTPPPPQPPPAAHPYHYPGGGDLPRTTSTSSLPPPQYPPRPPSGHTTATTTAPTTTTATALPANRTQSQSLLPPLQRIASARASARRSCRPRPRWASHSPPRGRPRMSSTGAIQRPAILAPCSARAADPTSRAALGASTGTSPLPQVTSSRSQGHHPVGPAAAASGQLQMAAEIGTAPGFRVAPRQQQPAAAPGRAPAFQQLPGPKNALPLVSYPTIPGIIPRQEVVYSLRLSTQDVLGGGADEGAMDTDEAAALLAEFGMGEGDGEATAQVEAIRPQPTPTPPPEAAPRDGRRSVRPATTGYGGSGQLGPLGARFHLHRTVDAVAAALGTRYQGNWFSSSPRPDTVERMFTGTPPPPSVRSDRRSPRRPEEIREEEGQAREDLADFDRRLRMAGAAAPDSDDD</sequence>
<proteinExistence type="predicted"/>
<gene>
    <name evidence="3" type="ORF">PAPYR_6799</name>
</gene>